<accession>A0A392SHE9</accession>
<evidence type="ECO:0000313" key="2">
    <source>
        <dbReference type="Proteomes" id="UP000265520"/>
    </source>
</evidence>
<sequence>GFLHSTPPRYPSFRRALSLFYTKPPSLSFSDELSSPAGPLCAGVVVCVRWSVFGDCFPAGVVVRREYGGFVWSWCCGGEFRWSRGGGWRSWVAVVVFEFL</sequence>
<dbReference type="EMBL" id="LXQA010371496">
    <property type="protein sequence ID" value="MCI47365.1"/>
    <property type="molecule type" value="Genomic_DNA"/>
</dbReference>
<feature type="non-terminal residue" evidence="1">
    <location>
        <position position="1"/>
    </location>
</feature>
<dbReference type="AlphaFoldDB" id="A0A392SHE9"/>
<reference evidence="1 2" key="1">
    <citation type="journal article" date="2018" name="Front. Plant Sci.">
        <title>Red Clover (Trifolium pratense) and Zigzag Clover (T. medium) - A Picture of Genomic Similarities and Differences.</title>
        <authorList>
            <person name="Dluhosova J."/>
            <person name="Istvanek J."/>
            <person name="Nedelnik J."/>
            <person name="Repkova J."/>
        </authorList>
    </citation>
    <scope>NUCLEOTIDE SEQUENCE [LARGE SCALE GENOMIC DNA]</scope>
    <source>
        <strain evidence="2">cv. 10/8</strain>
        <tissue evidence="1">Leaf</tissue>
    </source>
</reference>
<comment type="caution">
    <text evidence="1">The sequence shown here is derived from an EMBL/GenBank/DDBJ whole genome shotgun (WGS) entry which is preliminary data.</text>
</comment>
<proteinExistence type="predicted"/>
<organism evidence="1 2">
    <name type="scientific">Trifolium medium</name>
    <dbReference type="NCBI Taxonomy" id="97028"/>
    <lineage>
        <taxon>Eukaryota</taxon>
        <taxon>Viridiplantae</taxon>
        <taxon>Streptophyta</taxon>
        <taxon>Embryophyta</taxon>
        <taxon>Tracheophyta</taxon>
        <taxon>Spermatophyta</taxon>
        <taxon>Magnoliopsida</taxon>
        <taxon>eudicotyledons</taxon>
        <taxon>Gunneridae</taxon>
        <taxon>Pentapetalae</taxon>
        <taxon>rosids</taxon>
        <taxon>fabids</taxon>
        <taxon>Fabales</taxon>
        <taxon>Fabaceae</taxon>
        <taxon>Papilionoideae</taxon>
        <taxon>50 kb inversion clade</taxon>
        <taxon>NPAAA clade</taxon>
        <taxon>Hologalegina</taxon>
        <taxon>IRL clade</taxon>
        <taxon>Trifolieae</taxon>
        <taxon>Trifolium</taxon>
    </lineage>
</organism>
<name>A0A392SHE9_9FABA</name>
<keyword evidence="2" id="KW-1185">Reference proteome</keyword>
<dbReference type="Proteomes" id="UP000265520">
    <property type="component" value="Unassembled WGS sequence"/>
</dbReference>
<evidence type="ECO:0000313" key="1">
    <source>
        <dbReference type="EMBL" id="MCI47365.1"/>
    </source>
</evidence>
<feature type="non-terminal residue" evidence="1">
    <location>
        <position position="100"/>
    </location>
</feature>
<protein>
    <submittedName>
        <fullName evidence="1">Uncharacterized protein</fullName>
    </submittedName>
</protein>